<dbReference type="SUPFAM" id="SSF51395">
    <property type="entry name" value="FMN-linked oxidoreductases"/>
    <property type="match status" value="1"/>
</dbReference>
<keyword evidence="7" id="KW-1185">Reference proteome</keyword>
<dbReference type="SMART" id="SM01117">
    <property type="entry name" value="Cyt-b5"/>
    <property type="match status" value="1"/>
</dbReference>
<name>A0A8K0J8R0_9HYPO</name>
<organism evidence="6 7">
    <name type="scientific">Claviceps africana</name>
    <dbReference type="NCBI Taxonomy" id="83212"/>
    <lineage>
        <taxon>Eukaryota</taxon>
        <taxon>Fungi</taxon>
        <taxon>Dikarya</taxon>
        <taxon>Ascomycota</taxon>
        <taxon>Pezizomycotina</taxon>
        <taxon>Sordariomycetes</taxon>
        <taxon>Hypocreomycetidae</taxon>
        <taxon>Hypocreales</taxon>
        <taxon>Clavicipitaceae</taxon>
        <taxon>Claviceps</taxon>
    </lineage>
</organism>
<dbReference type="Pfam" id="PF00173">
    <property type="entry name" value="Cyt-b5"/>
    <property type="match status" value="1"/>
</dbReference>
<feature type="region of interest" description="Disordered" evidence="3">
    <location>
        <begin position="272"/>
        <end position="299"/>
    </location>
</feature>
<dbReference type="PROSITE" id="PS51349">
    <property type="entry name" value="FMN_HYDROXY_ACID_DH_2"/>
    <property type="match status" value="1"/>
</dbReference>
<dbReference type="InterPro" id="IPR036400">
    <property type="entry name" value="Cyt_B5-like_heme/steroid_sf"/>
</dbReference>
<gene>
    <name evidence="6" type="ORF">E4U42_006195</name>
</gene>
<dbReference type="InterPro" id="IPR001199">
    <property type="entry name" value="Cyt_B5-like_heme/steroid-bd"/>
</dbReference>
<protein>
    <recommendedName>
        <fullName evidence="8">CYB2-lactate dehydrogenase cytochrome b2</fullName>
    </recommendedName>
</protein>
<dbReference type="OrthoDB" id="1925334at2759"/>
<dbReference type="Gene3D" id="3.20.20.70">
    <property type="entry name" value="Aldolase class I"/>
    <property type="match status" value="1"/>
</dbReference>
<comment type="cofactor">
    <cofactor evidence="1">
        <name>FMN</name>
        <dbReference type="ChEBI" id="CHEBI:58210"/>
    </cofactor>
</comment>
<dbReference type="PANTHER" id="PTHR10578">
    <property type="entry name" value="S -2-HYDROXY-ACID OXIDASE-RELATED"/>
    <property type="match status" value="1"/>
</dbReference>
<dbReference type="EMBL" id="SRPY01000612">
    <property type="protein sequence ID" value="KAG5920460.1"/>
    <property type="molecule type" value="Genomic_DNA"/>
</dbReference>
<feature type="compositionally biased region" description="Basic and acidic residues" evidence="3">
    <location>
        <begin position="272"/>
        <end position="295"/>
    </location>
</feature>
<dbReference type="SUPFAM" id="SSF55856">
    <property type="entry name" value="Cytochrome b5-like heme/steroid binding domain"/>
    <property type="match status" value="1"/>
</dbReference>
<feature type="domain" description="Cytochrome b5 heme-binding" evidence="4">
    <location>
        <begin position="2"/>
        <end position="79"/>
    </location>
</feature>
<evidence type="ECO:0000256" key="3">
    <source>
        <dbReference type="SAM" id="MobiDB-lite"/>
    </source>
</evidence>
<dbReference type="Proteomes" id="UP000811619">
    <property type="component" value="Unassembled WGS sequence"/>
</dbReference>
<dbReference type="Gene3D" id="3.10.120.10">
    <property type="entry name" value="Cytochrome b5-like heme/steroid binding domain"/>
    <property type="match status" value="1"/>
</dbReference>
<dbReference type="InterPro" id="IPR037396">
    <property type="entry name" value="FMN_HAD"/>
</dbReference>
<dbReference type="PROSITE" id="PS50255">
    <property type="entry name" value="CYTOCHROME_B5_2"/>
    <property type="match status" value="1"/>
</dbReference>
<dbReference type="AlphaFoldDB" id="A0A8K0J8R0"/>
<evidence type="ECO:0000313" key="7">
    <source>
        <dbReference type="Proteomes" id="UP000811619"/>
    </source>
</evidence>
<evidence type="ECO:0000256" key="2">
    <source>
        <dbReference type="ARBA" id="ARBA00023002"/>
    </source>
</evidence>
<dbReference type="PRINTS" id="PR00363">
    <property type="entry name" value="CYTOCHROMEB5"/>
</dbReference>
<feature type="domain" description="FMN hydroxy acid dehydrogenase" evidence="5">
    <location>
        <begin position="104"/>
        <end position="460"/>
    </location>
</feature>
<reference evidence="6" key="1">
    <citation type="journal article" date="2020" name="bioRxiv">
        <title>Whole genome comparisons of ergot fungi reveals the divergence and evolution of species within the genus Claviceps are the result of varying mechanisms driving genome evolution and host range expansion.</title>
        <authorList>
            <person name="Wyka S.A."/>
            <person name="Mondo S.J."/>
            <person name="Liu M."/>
            <person name="Dettman J."/>
            <person name="Nalam V."/>
            <person name="Broders K.D."/>
        </authorList>
    </citation>
    <scope>NUCLEOTIDE SEQUENCE</scope>
    <source>
        <strain evidence="6">CCC 489</strain>
    </source>
</reference>
<proteinExistence type="predicted"/>
<dbReference type="PANTHER" id="PTHR10578:SF104">
    <property type="entry name" value="CYTOCHROME B2, MITOCHONDRIAL-RELATED"/>
    <property type="match status" value="1"/>
</dbReference>
<sequence>MVKKVSALDVLLHDRPDDAWLVIHGDVYDVTEFAFPHPGGEEILHRYAGKDASAAYDEVHAPSLIRSSLDSKYHLGKLDQASVTEAWIAAKQSNVRPEHNVARPPLRDIISIHDFERAAKSSFTDKAWAYIHGASNDNITRDANTDILKRIWLRPSVMKNVGKVSTQSTLFGCSLDLPLCVSPAGAAKTAVEEGELAFARGAGPSGIIHCIATPASYPHAEILEATPRHAFFQLYVNKDRAKSAKLLREISASEKVKAIFVTVDLPVVSKREDDERVKSRSTSEKEVSDGTDDKGAGLARQSGAFIDPSLSWDDVAWIRRQTHLPIVLKGLQRWEDVQIAMKYGCAGVVVSNHGGRAADTAQPSVITLLELHKNCPEVFAAMRILVDGGFRRGSDVVKAVCLGASAVGMGRPFMYAVNYGSRGVEHAIKVLKDEVATAMQLCGMTDLFRDASADFLNTCPVDHLVVRGPHPYVGRFVHPKAKI</sequence>
<dbReference type="InterPro" id="IPR000262">
    <property type="entry name" value="FMN-dep_DH"/>
</dbReference>
<keyword evidence="2" id="KW-0560">Oxidoreductase</keyword>
<evidence type="ECO:0008006" key="8">
    <source>
        <dbReference type="Google" id="ProtNLM"/>
    </source>
</evidence>
<evidence type="ECO:0000256" key="1">
    <source>
        <dbReference type="ARBA" id="ARBA00001917"/>
    </source>
</evidence>
<evidence type="ECO:0000259" key="4">
    <source>
        <dbReference type="PROSITE" id="PS50255"/>
    </source>
</evidence>
<comment type="caution">
    <text evidence="6">The sequence shown here is derived from an EMBL/GenBank/DDBJ whole genome shotgun (WGS) entry which is preliminary data.</text>
</comment>
<evidence type="ECO:0000313" key="6">
    <source>
        <dbReference type="EMBL" id="KAG5920460.1"/>
    </source>
</evidence>
<dbReference type="GO" id="GO:0016491">
    <property type="term" value="F:oxidoreductase activity"/>
    <property type="evidence" value="ECO:0007669"/>
    <property type="project" value="UniProtKB-KW"/>
</dbReference>
<accession>A0A8K0J8R0</accession>
<dbReference type="InterPro" id="IPR013785">
    <property type="entry name" value="Aldolase_TIM"/>
</dbReference>
<evidence type="ECO:0000259" key="5">
    <source>
        <dbReference type="PROSITE" id="PS51349"/>
    </source>
</evidence>
<dbReference type="Pfam" id="PF01070">
    <property type="entry name" value="FMN_dh"/>
    <property type="match status" value="1"/>
</dbReference>